<dbReference type="Proteomes" id="UP000712600">
    <property type="component" value="Unassembled WGS sequence"/>
</dbReference>
<name>A0A8S9SCJ9_BRACR</name>
<sequence length="225" mass="25440">MTIRTRTNQARSLRNYRTCTLSCRYVASELEPSSSLRSDQASVPLGHYVATERPSRSSQARSLPATQLGLAILGLLELGISLTALEPRLIPCYLRDLWEIKMPPRTKQNTIKKPTYTRDNPPPPIAGITTSYPWPCEQEGILINVDDPNLLDLNVEGWDKEMARAYNALLNIYILPTRFVDSRVLSQLGLDILWILPIFSHDLRFNLLINCVVDSSILSERAEHP</sequence>
<proteinExistence type="predicted"/>
<dbReference type="EMBL" id="QGKX02000004">
    <property type="protein sequence ID" value="KAF3599048.1"/>
    <property type="molecule type" value="Genomic_DNA"/>
</dbReference>
<reference evidence="1" key="1">
    <citation type="submission" date="2019-12" db="EMBL/GenBank/DDBJ databases">
        <title>Genome sequencing and annotation of Brassica cretica.</title>
        <authorList>
            <person name="Studholme D.J."/>
            <person name="Sarris P."/>
        </authorList>
    </citation>
    <scope>NUCLEOTIDE SEQUENCE</scope>
    <source>
        <strain evidence="1">PFS-109/04</strain>
        <tissue evidence="1">Leaf</tissue>
    </source>
</reference>
<evidence type="ECO:0000313" key="1">
    <source>
        <dbReference type="EMBL" id="KAF3599048.1"/>
    </source>
</evidence>
<comment type="caution">
    <text evidence="1">The sequence shown here is derived from an EMBL/GenBank/DDBJ whole genome shotgun (WGS) entry which is preliminary data.</text>
</comment>
<evidence type="ECO:0000313" key="2">
    <source>
        <dbReference type="Proteomes" id="UP000712600"/>
    </source>
</evidence>
<dbReference type="AlphaFoldDB" id="A0A8S9SCJ9"/>
<accession>A0A8S9SCJ9</accession>
<protein>
    <submittedName>
        <fullName evidence="1">Uncharacterized protein</fullName>
    </submittedName>
</protein>
<organism evidence="1 2">
    <name type="scientific">Brassica cretica</name>
    <name type="common">Mustard</name>
    <dbReference type="NCBI Taxonomy" id="69181"/>
    <lineage>
        <taxon>Eukaryota</taxon>
        <taxon>Viridiplantae</taxon>
        <taxon>Streptophyta</taxon>
        <taxon>Embryophyta</taxon>
        <taxon>Tracheophyta</taxon>
        <taxon>Spermatophyta</taxon>
        <taxon>Magnoliopsida</taxon>
        <taxon>eudicotyledons</taxon>
        <taxon>Gunneridae</taxon>
        <taxon>Pentapetalae</taxon>
        <taxon>rosids</taxon>
        <taxon>malvids</taxon>
        <taxon>Brassicales</taxon>
        <taxon>Brassicaceae</taxon>
        <taxon>Brassiceae</taxon>
        <taxon>Brassica</taxon>
    </lineage>
</organism>
<gene>
    <name evidence="1" type="ORF">F2Q69_00035357</name>
</gene>